<dbReference type="AlphaFoldDB" id="W7DN73"/>
<protein>
    <submittedName>
        <fullName evidence="3">ATP-dependent Clp protease ATP-binding subunit</fullName>
    </submittedName>
</protein>
<dbReference type="InterPro" id="IPR036628">
    <property type="entry name" value="Clp_N_dom_sf"/>
</dbReference>
<dbReference type="GO" id="GO:0006508">
    <property type="term" value="P:proteolysis"/>
    <property type="evidence" value="ECO:0007669"/>
    <property type="project" value="UniProtKB-KW"/>
</dbReference>
<evidence type="ECO:0000256" key="1">
    <source>
        <dbReference type="PROSITE-ProRule" id="PRU01251"/>
    </source>
</evidence>
<dbReference type="GO" id="GO:0005524">
    <property type="term" value="F:ATP binding"/>
    <property type="evidence" value="ECO:0007669"/>
    <property type="project" value="UniProtKB-KW"/>
</dbReference>
<proteinExistence type="predicted"/>
<dbReference type="InterPro" id="IPR004176">
    <property type="entry name" value="Clp_R_N"/>
</dbReference>
<dbReference type="PROSITE" id="PS51903">
    <property type="entry name" value="CLP_R"/>
    <property type="match status" value="1"/>
</dbReference>
<gene>
    <name evidence="3" type="ORF">MCOL2_06642</name>
</gene>
<comment type="caution">
    <text evidence="3">The sequence shown here is derived from an EMBL/GenBank/DDBJ whole genome shotgun (WGS) entry which is preliminary data.</text>
</comment>
<dbReference type="Pfam" id="PF02861">
    <property type="entry name" value="Clp_N"/>
    <property type="match status" value="1"/>
</dbReference>
<keyword evidence="3" id="KW-0378">Hydrolase</keyword>
<keyword evidence="1" id="KW-0677">Repeat</keyword>
<evidence type="ECO:0000313" key="3">
    <source>
        <dbReference type="EMBL" id="EUJ59069.1"/>
    </source>
</evidence>
<reference evidence="3 4" key="1">
    <citation type="submission" date="2012-12" db="EMBL/GenBank/DDBJ databases">
        <title>Novel taxa of Listeriaceae from agricultural environments in the United States.</title>
        <authorList>
            <person name="den Bakker H.C."/>
            <person name="Allred A."/>
            <person name="Warchocki S."/>
            <person name="Wright E.M."/>
            <person name="Burrell A."/>
            <person name="Nightingale K.K."/>
            <person name="Kephart D."/>
            <person name="Wiedmann M."/>
        </authorList>
    </citation>
    <scope>NUCLEOTIDE SEQUENCE [LARGE SCALE GENOMIC DNA]</scope>
    <source>
        <strain evidence="3 4">FSL S10-1203</strain>
    </source>
</reference>
<keyword evidence="3" id="KW-0547">Nucleotide-binding</keyword>
<dbReference type="EMBL" id="AODM01000020">
    <property type="protein sequence ID" value="EUJ59069.1"/>
    <property type="molecule type" value="Genomic_DNA"/>
</dbReference>
<accession>W7DN73</accession>
<dbReference type="PATRIC" id="fig|1265822.4.peg.1356"/>
<name>W7DN73_9LIST</name>
<dbReference type="Proteomes" id="UP000019241">
    <property type="component" value="Unassembled WGS sequence"/>
</dbReference>
<keyword evidence="3" id="KW-0067">ATP-binding</keyword>
<dbReference type="SUPFAM" id="SSF81923">
    <property type="entry name" value="Double Clp-N motif"/>
    <property type="match status" value="1"/>
</dbReference>
<keyword evidence="3" id="KW-0645">Protease</keyword>
<dbReference type="GO" id="GO:0008233">
    <property type="term" value="F:peptidase activity"/>
    <property type="evidence" value="ECO:0007669"/>
    <property type="project" value="UniProtKB-KW"/>
</dbReference>
<organism evidence="3 4">
    <name type="scientific">Listeria fleischmannii FSL S10-1203</name>
    <dbReference type="NCBI Taxonomy" id="1265822"/>
    <lineage>
        <taxon>Bacteria</taxon>
        <taxon>Bacillati</taxon>
        <taxon>Bacillota</taxon>
        <taxon>Bacilli</taxon>
        <taxon>Bacillales</taxon>
        <taxon>Listeriaceae</taxon>
        <taxon>Listeria</taxon>
    </lineage>
</organism>
<dbReference type="Gene3D" id="1.10.1780.10">
    <property type="entry name" value="Clp, N-terminal domain"/>
    <property type="match status" value="1"/>
</dbReference>
<evidence type="ECO:0000259" key="2">
    <source>
        <dbReference type="PROSITE" id="PS51903"/>
    </source>
</evidence>
<feature type="domain" description="Clp R" evidence="2">
    <location>
        <begin position="1"/>
        <end position="95"/>
    </location>
</feature>
<evidence type="ECO:0000313" key="4">
    <source>
        <dbReference type="Proteomes" id="UP000019241"/>
    </source>
</evidence>
<sequence length="95" mass="10945">MSHTFFKVLIDESDFTKRVYEIAEVNTEALSQNLNSALDKIPVVSGTNIEYGSSMSQELYQLMIDAEKEEKELEDEFISTEHLLLAVMNQKEKRL</sequence>